<sequence>MTTRTAATAARKDQILRAAIALLAEQGYQATTFDAICRLAGLSSKRLITYHFSGKGELFAAVAAKVVEDAEAYLRPSLEAAEGAREELFAFIRANTAFIAEHLDQVRALEQIIINGDRAWDPYHLDALKRLTELFAHGQRTGAFRPFDPRVMATTLRGAMDGAYGPLAEGMDPEQCANELVQIFDRATRP</sequence>
<dbReference type="EMBL" id="JAGEOJ010000001">
    <property type="protein sequence ID" value="MBO2445480.1"/>
    <property type="molecule type" value="Genomic_DNA"/>
</dbReference>
<comment type="caution">
    <text evidence="6">The sequence shown here is derived from an EMBL/GenBank/DDBJ whole genome shotgun (WGS) entry which is preliminary data.</text>
</comment>
<dbReference type="AlphaFoldDB" id="A0A939T736"/>
<dbReference type="SUPFAM" id="SSF46689">
    <property type="entry name" value="Homeodomain-like"/>
    <property type="match status" value="1"/>
</dbReference>
<dbReference type="InterPro" id="IPR001647">
    <property type="entry name" value="HTH_TetR"/>
</dbReference>
<dbReference type="InterPro" id="IPR050109">
    <property type="entry name" value="HTH-type_TetR-like_transc_reg"/>
</dbReference>
<keyword evidence="2 4" id="KW-0238">DNA-binding</keyword>
<keyword evidence="7" id="KW-1185">Reference proteome</keyword>
<dbReference type="Pfam" id="PF00440">
    <property type="entry name" value="TetR_N"/>
    <property type="match status" value="1"/>
</dbReference>
<keyword evidence="3" id="KW-0804">Transcription</keyword>
<organism evidence="6 7">
    <name type="scientific">Actinomadura barringtoniae</name>
    <dbReference type="NCBI Taxonomy" id="1427535"/>
    <lineage>
        <taxon>Bacteria</taxon>
        <taxon>Bacillati</taxon>
        <taxon>Actinomycetota</taxon>
        <taxon>Actinomycetes</taxon>
        <taxon>Streptosporangiales</taxon>
        <taxon>Thermomonosporaceae</taxon>
        <taxon>Actinomadura</taxon>
    </lineage>
</organism>
<gene>
    <name evidence="6" type="ORF">J4573_00085</name>
</gene>
<dbReference type="Gene3D" id="1.10.357.10">
    <property type="entry name" value="Tetracycline Repressor, domain 2"/>
    <property type="match status" value="1"/>
</dbReference>
<evidence type="ECO:0000259" key="5">
    <source>
        <dbReference type="PROSITE" id="PS50977"/>
    </source>
</evidence>
<protein>
    <submittedName>
        <fullName evidence="6">TetR/AcrR family transcriptional regulator</fullName>
    </submittedName>
</protein>
<evidence type="ECO:0000256" key="4">
    <source>
        <dbReference type="PROSITE-ProRule" id="PRU00335"/>
    </source>
</evidence>
<dbReference type="SUPFAM" id="SSF48498">
    <property type="entry name" value="Tetracyclin repressor-like, C-terminal domain"/>
    <property type="match status" value="1"/>
</dbReference>
<evidence type="ECO:0000313" key="7">
    <source>
        <dbReference type="Proteomes" id="UP000669179"/>
    </source>
</evidence>
<dbReference type="InterPro" id="IPR036271">
    <property type="entry name" value="Tet_transcr_reg_TetR-rel_C_sf"/>
</dbReference>
<accession>A0A939T736</accession>
<name>A0A939T736_9ACTN</name>
<evidence type="ECO:0000256" key="1">
    <source>
        <dbReference type="ARBA" id="ARBA00023015"/>
    </source>
</evidence>
<feature type="domain" description="HTH tetR-type" evidence="5">
    <location>
        <begin position="9"/>
        <end position="70"/>
    </location>
</feature>
<dbReference type="Gene3D" id="1.10.10.60">
    <property type="entry name" value="Homeodomain-like"/>
    <property type="match status" value="1"/>
</dbReference>
<dbReference type="PROSITE" id="PS50977">
    <property type="entry name" value="HTH_TETR_2"/>
    <property type="match status" value="1"/>
</dbReference>
<proteinExistence type="predicted"/>
<evidence type="ECO:0000313" key="6">
    <source>
        <dbReference type="EMBL" id="MBO2445480.1"/>
    </source>
</evidence>
<dbReference type="Proteomes" id="UP000669179">
    <property type="component" value="Unassembled WGS sequence"/>
</dbReference>
<evidence type="ECO:0000256" key="3">
    <source>
        <dbReference type="ARBA" id="ARBA00023163"/>
    </source>
</evidence>
<reference evidence="6" key="1">
    <citation type="submission" date="2021-03" db="EMBL/GenBank/DDBJ databases">
        <authorList>
            <person name="Kanchanasin P."/>
            <person name="Saeng-In P."/>
            <person name="Phongsopitanun W."/>
            <person name="Yuki M."/>
            <person name="Kudo T."/>
            <person name="Ohkuma M."/>
            <person name="Tanasupawat S."/>
        </authorList>
    </citation>
    <scope>NUCLEOTIDE SEQUENCE</scope>
    <source>
        <strain evidence="6">GKU 128</strain>
    </source>
</reference>
<dbReference type="RefSeq" id="WP_208253105.1">
    <property type="nucleotide sequence ID" value="NZ_JAGEOJ010000001.1"/>
</dbReference>
<comment type="caution">
    <text evidence="4">Lacks conserved residue(s) required for the propagation of feature annotation.</text>
</comment>
<dbReference type="PANTHER" id="PTHR30055">
    <property type="entry name" value="HTH-TYPE TRANSCRIPTIONAL REGULATOR RUTR"/>
    <property type="match status" value="1"/>
</dbReference>
<dbReference type="GO" id="GO:0003700">
    <property type="term" value="F:DNA-binding transcription factor activity"/>
    <property type="evidence" value="ECO:0007669"/>
    <property type="project" value="TreeGrafter"/>
</dbReference>
<dbReference type="PANTHER" id="PTHR30055:SF234">
    <property type="entry name" value="HTH-TYPE TRANSCRIPTIONAL REGULATOR BETI"/>
    <property type="match status" value="1"/>
</dbReference>
<keyword evidence="1" id="KW-0805">Transcription regulation</keyword>
<dbReference type="GO" id="GO:0000976">
    <property type="term" value="F:transcription cis-regulatory region binding"/>
    <property type="evidence" value="ECO:0007669"/>
    <property type="project" value="TreeGrafter"/>
</dbReference>
<dbReference type="InterPro" id="IPR009057">
    <property type="entry name" value="Homeodomain-like_sf"/>
</dbReference>
<evidence type="ECO:0000256" key="2">
    <source>
        <dbReference type="ARBA" id="ARBA00023125"/>
    </source>
</evidence>